<evidence type="ECO:0000256" key="3">
    <source>
        <dbReference type="ARBA" id="ARBA00022692"/>
    </source>
</evidence>
<feature type="transmembrane region" description="Helical" evidence="10">
    <location>
        <begin position="253"/>
        <end position="272"/>
    </location>
</feature>
<gene>
    <name evidence="8" type="primary">MLO</name>
    <name evidence="11" type="ORF">CISIN_1g010670mg</name>
</gene>
<dbReference type="GO" id="GO:0005516">
    <property type="term" value="F:calmodulin binding"/>
    <property type="evidence" value="ECO:0007669"/>
    <property type="project" value="UniProtKB-KW"/>
</dbReference>
<keyword evidence="6 8" id="KW-0472">Membrane</keyword>
<proteinExistence type="inferred from homology"/>
<feature type="transmembrane region" description="Helical" evidence="10">
    <location>
        <begin position="337"/>
        <end position="361"/>
    </location>
</feature>
<keyword evidence="12" id="KW-1185">Reference proteome</keyword>
<dbReference type="Proteomes" id="UP000027120">
    <property type="component" value="Unassembled WGS sequence"/>
</dbReference>
<evidence type="ECO:0000313" key="12">
    <source>
        <dbReference type="Proteomes" id="UP000027120"/>
    </source>
</evidence>
<dbReference type="GO" id="GO:0016020">
    <property type="term" value="C:membrane"/>
    <property type="evidence" value="ECO:0007669"/>
    <property type="project" value="UniProtKB-SubCell"/>
</dbReference>
<dbReference type="GO" id="GO:0006952">
    <property type="term" value="P:defense response"/>
    <property type="evidence" value="ECO:0007669"/>
    <property type="project" value="UniProtKB-KW"/>
</dbReference>
<dbReference type="PANTHER" id="PTHR31942">
    <property type="entry name" value="MLO-LIKE PROTEIN 1"/>
    <property type="match status" value="1"/>
</dbReference>
<evidence type="ECO:0000256" key="4">
    <source>
        <dbReference type="ARBA" id="ARBA00022821"/>
    </source>
</evidence>
<keyword evidence="4 8" id="KW-0611">Plant defense</keyword>
<evidence type="ECO:0000256" key="1">
    <source>
        <dbReference type="ARBA" id="ARBA00004141"/>
    </source>
</evidence>
<dbReference type="EMBL" id="KK784879">
    <property type="protein sequence ID" value="KDO77718.1"/>
    <property type="molecule type" value="Genomic_DNA"/>
</dbReference>
<evidence type="ECO:0000256" key="9">
    <source>
        <dbReference type="SAM" id="MobiDB-lite"/>
    </source>
</evidence>
<reference evidence="11 12" key="1">
    <citation type="submission" date="2014-04" db="EMBL/GenBank/DDBJ databases">
        <authorList>
            <consortium name="International Citrus Genome Consortium"/>
            <person name="Gmitter F."/>
            <person name="Chen C."/>
            <person name="Farmerie W."/>
            <person name="Harkins T."/>
            <person name="Desany B."/>
            <person name="Mohiuddin M."/>
            <person name="Kodira C."/>
            <person name="Borodovsky M."/>
            <person name="Lomsadze A."/>
            <person name="Burns P."/>
            <person name="Jenkins J."/>
            <person name="Prochnik S."/>
            <person name="Shu S."/>
            <person name="Chapman J."/>
            <person name="Pitluck S."/>
            <person name="Schmutz J."/>
            <person name="Rokhsar D."/>
        </authorList>
    </citation>
    <scope>NUCLEOTIDE SEQUENCE</scope>
</reference>
<feature type="transmembrane region" description="Helical" evidence="10">
    <location>
        <begin position="376"/>
        <end position="401"/>
    </location>
</feature>
<dbReference type="InterPro" id="IPR004326">
    <property type="entry name" value="Mlo"/>
</dbReference>
<keyword evidence="7 8" id="KW-0568">Pathogenesis-related protein</keyword>
<feature type="transmembrane region" description="Helical" evidence="10">
    <location>
        <begin position="278"/>
        <end position="296"/>
    </location>
</feature>
<keyword evidence="3 8" id="KW-0812">Transmembrane</keyword>
<evidence type="ECO:0000256" key="8">
    <source>
        <dbReference type="RuleBase" id="RU280816"/>
    </source>
</evidence>
<evidence type="ECO:0000256" key="5">
    <source>
        <dbReference type="ARBA" id="ARBA00022989"/>
    </source>
</evidence>
<feature type="transmembrane region" description="Helical" evidence="10">
    <location>
        <begin position="18"/>
        <end position="42"/>
    </location>
</feature>
<comment type="domain">
    <text evidence="8">The C-terminus contains a calmodulin-binding domain, which binds calmodulin in a calcium-dependent fashion.</text>
</comment>
<dbReference type="STRING" id="2711.A0A067GDH0"/>
<keyword evidence="5 8" id="KW-1133">Transmembrane helix</keyword>
<accession>A0A067GDH0</accession>
<protein>
    <recommendedName>
        <fullName evidence="8">MLO-like protein</fullName>
    </recommendedName>
</protein>
<feature type="region of interest" description="Disordered" evidence="9">
    <location>
        <begin position="461"/>
        <end position="484"/>
    </location>
</feature>
<evidence type="ECO:0000256" key="7">
    <source>
        <dbReference type="ARBA" id="ARBA00023265"/>
    </source>
</evidence>
<evidence type="ECO:0000313" key="11">
    <source>
        <dbReference type="EMBL" id="KDO77718.1"/>
    </source>
</evidence>
<dbReference type="eggNOG" id="ENOG502QQFC">
    <property type="taxonomic scope" value="Eukaryota"/>
</dbReference>
<evidence type="ECO:0000256" key="10">
    <source>
        <dbReference type="SAM" id="Phobius"/>
    </source>
</evidence>
<comment type="function">
    <text evidence="8">May be involved in modulation of pathogen defense and leaf cell death.</text>
</comment>
<comment type="subcellular location">
    <subcellularLocation>
        <location evidence="1 8">Membrane</location>
        <topology evidence="1 8">Multi-pass membrane protein</topology>
    </subcellularLocation>
</comment>
<dbReference type="KEGG" id="cit:102606608"/>
<organism evidence="11 12">
    <name type="scientific">Citrus sinensis</name>
    <name type="common">Sweet orange</name>
    <name type="synonym">Citrus aurantium var. sinensis</name>
    <dbReference type="NCBI Taxonomy" id="2711"/>
    <lineage>
        <taxon>Eukaryota</taxon>
        <taxon>Viridiplantae</taxon>
        <taxon>Streptophyta</taxon>
        <taxon>Embryophyta</taxon>
        <taxon>Tracheophyta</taxon>
        <taxon>Spermatophyta</taxon>
        <taxon>Magnoliopsida</taxon>
        <taxon>eudicotyledons</taxon>
        <taxon>Gunneridae</taxon>
        <taxon>Pentapetalae</taxon>
        <taxon>rosids</taxon>
        <taxon>malvids</taxon>
        <taxon>Sapindales</taxon>
        <taxon>Rutaceae</taxon>
        <taxon>Aurantioideae</taxon>
        <taxon>Citrus</taxon>
    </lineage>
</organism>
<comment type="similarity">
    <text evidence="2 8">Belongs to the MLO family.</text>
</comment>
<dbReference type="OrthoDB" id="1388414at2759"/>
<feature type="compositionally biased region" description="Basic and acidic residues" evidence="9">
    <location>
        <begin position="472"/>
        <end position="484"/>
    </location>
</feature>
<dbReference type="AlphaFoldDB" id="A0A067GDH0"/>
<dbReference type="PaxDb" id="2711-XP_006467720.1"/>
<evidence type="ECO:0000256" key="6">
    <source>
        <dbReference type="ARBA" id="ARBA00023136"/>
    </source>
</evidence>
<sequence length="504" mass="58164">MAGETTVEERSIEVTPTWAVATVCLMLISVSVLIEHLLHLLAKYFNKKKKSSLIQTLHKIKSDLMMLGFMSLILTVSEKRISNICIPKSMAETFLPCGTMDSDDYSEEELKCLEQGKVSLLSRKGVNQLQYLIFVLAFFHSLSCVLTFSLGMAKMRSWESWEAETRTLEYQFTNDPRRFRFTHQTSFGKRHLRFWSEHSRLLRWPACFLRQFYASVSRTDYLTLRRGFITAHFAKESHFNFQRYINRALEKDFGMVAGMSWWIWIISVLFIFFNAQGFYNYLWLPFIPLVMLLVVGTKLEGIITQMCLDSHGKSQVVIGPLLVRPSDHYFWFNWPKLLLHVIHLVLLQNSFQLAFFAWTWYKFGLRSCFHEKTEDIIIKIVLGVVVHMLCGYVTLPLYALVTQMGSSMKNAVFPESVAHGLKRWRGRARKNLRTNDYYSARPSSVDDASVSLDASLSLDASPSFSLHPSYSVDREGDPPSDLKDTKFVAVEIDDGQVGKQHQKI</sequence>
<dbReference type="Pfam" id="PF03094">
    <property type="entry name" value="Mlo"/>
    <property type="match status" value="2"/>
</dbReference>
<dbReference type="PANTHER" id="PTHR31942:SF72">
    <property type="entry name" value="MLO-LIKE PROTEIN"/>
    <property type="match status" value="1"/>
</dbReference>
<name>A0A067GDH0_CITSI</name>
<evidence type="ECO:0000256" key="2">
    <source>
        <dbReference type="ARBA" id="ARBA00006574"/>
    </source>
</evidence>
<keyword evidence="8" id="KW-0112">Calmodulin-binding</keyword>
<feature type="transmembrane region" description="Helical" evidence="10">
    <location>
        <begin position="129"/>
        <end position="150"/>
    </location>
</feature>